<name>A0A328Q8T2_9EURY</name>
<dbReference type="RefSeq" id="WP_011406305.1">
    <property type="nucleotide sequence ID" value="NZ_CATZNA010000038.1"/>
</dbReference>
<dbReference type="EMBL" id="NGJK01000032">
    <property type="protein sequence ID" value="RAP03239.1"/>
    <property type="molecule type" value="Genomic_DNA"/>
</dbReference>
<dbReference type="GeneID" id="3855365"/>
<evidence type="ECO:0000313" key="2">
    <source>
        <dbReference type="Proteomes" id="UP000248557"/>
    </source>
</evidence>
<reference evidence="1 2" key="1">
    <citation type="submission" date="2017-05" db="EMBL/GenBank/DDBJ databases">
        <title>Host range expansion of the Methanosphaera genus to humans and monogastric animals involves recent and extensive reduction in genome content.</title>
        <authorList>
            <person name="Hoedt E.C."/>
            <person name="Volmer J.G."/>
            <person name="Parks D.H."/>
            <person name="Rosewarne C.P."/>
            <person name="Denman S.E."/>
            <person name="Mcsweeney C.S."/>
            <person name="O Cuiv P."/>
            <person name="Hugenholtz P."/>
            <person name="Tyson G.W."/>
            <person name="Morrison M."/>
        </authorList>
    </citation>
    <scope>NUCLEOTIDE SEQUENCE [LARGE SCALE GENOMIC DNA]</scope>
    <source>
        <strain evidence="1 2">PA5</strain>
    </source>
</reference>
<gene>
    <name evidence="1" type="ORF">CA615_03430</name>
</gene>
<accession>A0A328Q8T2</accession>
<dbReference type="Proteomes" id="UP000248557">
    <property type="component" value="Unassembled WGS sequence"/>
</dbReference>
<sequence>MKKIILNEIYSSHLEMSFTAEDLFTNQINNNDFSEIIIDFTGITFMSLSFTQEYVYQKTHTSKKITEIKMHEDIKPMLELVEKREK</sequence>
<organism evidence="1 2">
    <name type="scientific">Methanosphaera stadtmanae</name>
    <dbReference type="NCBI Taxonomy" id="2317"/>
    <lineage>
        <taxon>Archaea</taxon>
        <taxon>Methanobacteriati</taxon>
        <taxon>Methanobacteriota</taxon>
        <taxon>Methanomada group</taxon>
        <taxon>Methanobacteria</taxon>
        <taxon>Methanobacteriales</taxon>
        <taxon>Methanobacteriaceae</taxon>
        <taxon>Methanosphaera</taxon>
    </lineage>
</organism>
<protein>
    <recommendedName>
        <fullName evidence="3">DUF4325 domain-containing protein</fullName>
    </recommendedName>
</protein>
<evidence type="ECO:0008006" key="3">
    <source>
        <dbReference type="Google" id="ProtNLM"/>
    </source>
</evidence>
<dbReference type="AlphaFoldDB" id="A0A328Q8T2"/>
<comment type="caution">
    <text evidence="1">The sequence shown here is derived from an EMBL/GenBank/DDBJ whole genome shotgun (WGS) entry which is preliminary data.</text>
</comment>
<proteinExistence type="predicted"/>
<evidence type="ECO:0000313" key="1">
    <source>
        <dbReference type="EMBL" id="RAP03239.1"/>
    </source>
</evidence>